<sequence>MNTGYTHPQFMMSDMQLAQAFAEALLATARQVTAWNPIPRHASE</sequence>
<dbReference type="EMBL" id="JXDG01000049">
    <property type="protein sequence ID" value="KIH82509.1"/>
    <property type="molecule type" value="Genomic_DNA"/>
</dbReference>
<keyword evidence="2" id="KW-1185">Reference proteome</keyword>
<dbReference type="Proteomes" id="UP000031535">
    <property type="component" value="Unassembled WGS sequence"/>
</dbReference>
<reference evidence="1 2" key="1">
    <citation type="submission" date="2015-01" db="EMBL/GenBank/DDBJ databases">
        <title>Complete genome of Pseudomonas batumici UCM B-321 producer of the batumin antibiotic with strong antistaphilococcal and potential anticancer activity.</title>
        <authorList>
            <person name="Klochko V.V."/>
            <person name="Zelena L.B."/>
            <person name="Elena K.A."/>
            <person name="Reva O.N."/>
        </authorList>
    </citation>
    <scope>NUCLEOTIDE SEQUENCE [LARGE SCALE GENOMIC DNA]</scope>
    <source>
        <strain evidence="1 2">UCM B-321</strain>
    </source>
</reference>
<name>A0A0C2E9E5_9PSED</name>
<proteinExistence type="predicted"/>
<protein>
    <submittedName>
        <fullName evidence="1">Uncharacterized protein</fullName>
    </submittedName>
</protein>
<dbReference type="STRING" id="226910.UCMB321_3747"/>
<comment type="caution">
    <text evidence="1">The sequence shown here is derived from an EMBL/GenBank/DDBJ whole genome shotgun (WGS) entry which is preliminary data.</text>
</comment>
<evidence type="ECO:0000313" key="2">
    <source>
        <dbReference type="Proteomes" id="UP000031535"/>
    </source>
</evidence>
<organism evidence="1 2">
    <name type="scientific">Pseudomonas batumici</name>
    <dbReference type="NCBI Taxonomy" id="226910"/>
    <lineage>
        <taxon>Bacteria</taxon>
        <taxon>Pseudomonadati</taxon>
        <taxon>Pseudomonadota</taxon>
        <taxon>Gammaproteobacteria</taxon>
        <taxon>Pseudomonadales</taxon>
        <taxon>Pseudomonadaceae</taxon>
        <taxon>Pseudomonas</taxon>
    </lineage>
</organism>
<dbReference type="AlphaFoldDB" id="A0A0C2E9E5"/>
<dbReference type="PATRIC" id="fig|226910.6.peg.3740"/>
<accession>A0A0C2E9E5</accession>
<gene>
    <name evidence="1" type="ORF">UCMB321_3747</name>
</gene>
<evidence type="ECO:0000313" key="1">
    <source>
        <dbReference type="EMBL" id="KIH82509.1"/>
    </source>
</evidence>